<dbReference type="SMART" id="SM00487">
    <property type="entry name" value="DEXDc"/>
    <property type="match status" value="1"/>
</dbReference>
<dbReference type="GO" id="GO:0016887">
    <property type="term" value="F:ATP hydrolysis activity"/>
    <property type="evidence" value="ECO:0007669"/>
    <property type="project" value="TreeGrafter"/>
</dbReference>
<dbReference type="EMBL" id="RBXO01000001">
    <property type="protein sequence ID" value="RKT54438.1"/>
    <property type="molecule type" value="Genomic_DNA"/>
</dbReference>
<dbReference type="InterPro" id="IPR036397">
    <property type="entry name" value="RNaseH_sf"/>
</dbReference>
<evidence type="ECO:0000256" key="1">
    <source>
        <dbReference type="ARBA" id="ARBA00022741"/>
    </source>
</evidence>
<keyword evidence="3" id="KW-0067">ATP-binding</keyword>
<keyword evidence="1" id="KW-0547">Nucleotide-binding</keyword>
<dbReference type="GO" id="GO:0005524">
    <property type="term" value="F:ATP binding"/>
    <property type="evidence" value="ECO:0007669"/>
    <property type="project" value="UniProtKB-KW"/>
</dbReference>
<dbReference type="GO" id="GO:0003887">
    <property type="term" value="F:DNA-directed DNA polymerase activity"/>
    <property type="evidence" value="ECO:0007669"/>
    <property type="project" value="InterPro"/>
</dbReference>
<feature type="domain" description="Helicase C-terminal" evidence="5">
    <location>
        <begin position="261"/>
        <end position="415"/>
    </location>
</feature>
<dbReference type="Proteomes" id="UP000282084">
    <property type="component" value="Unassembled WGS sequence"/>
</dbReference>
<dbReference type="SMART" id="SM00479">
    <property type="entry name" value="EXOIII"/>
    <property type="match status" value="1"/>
</dbReference>
<dbReference type="Pfam" id="PF00271">
    <property type="entry name" value="Helicase_C"/>
    <property type="match status" value="1"/>
</dbReference>
<keyword evidence="2" id="KW-0540">Nuclease</keyword>
<dbReference type="SUPFAM" id="SSF53098">
    <property type="entry name" value="Ribonuclease H-like"/>
    <property type="match status" value="1"/>
</dbReference>
<dbReference type="GO" id="GO:0004527">
    <property type="term" value="F:exonuclease activity"/>
    <property type="evidence" value="ECO:0007669"/>
    <property type="project" value="UniProtKB-KW"/>
</dbReference>
<keyword evidence="2" id="KW-0378">Hydrolase</keyword>
<evidence type="ECO:0000313" key="6">
    <source>
        <dbReference type="EMBL" id="RKT54438.1"/>
    </source>
</evidence>
<dbReference type="InterPro" id="IPR014001">
    <property type="entry name" value="Helicase_ATP-bd"/>
</dbReference>
<dbReference type="GO" id="GO:0003677">
    <property type="term" value="F:DNA binding"/>
    <property type="evidence" value="ECO:0007669"/>
    <property type="project" value="InterPro"/>
</dbReference>
<dbReference type="Gene3D" id="3.30.420.10">
    <property type="entry name" value="Ribonuclease H-like superfamily/Ribonuclease H"/>
    <property type="match status" value="1"/>
</dbReference>
<comment type="caution">
    <text evidence="6">The sequence shown here is derived from an EMBL/GenBank/DDBJ whole genome shotgun (WGS) entry which is preliminary data.</text>
</comment>
<dbReference type="RefSeq" id="WP_121006073.1">
    <property type="nucleotide sequence ID" value="NZ_RBXO01000001.1"/>
</dbReference>
<dbReference type="AlphaFoldDB" id="A0A495W3P8"/>
<keyword evidence="2" id="KW-0269">Exonuclease</keyword>
<evidence type="ECO:0000256" key="3">
    <source>
        <dbReference type="ARBA" id="ARBA00022840"/>
    </source>
</evidence>
<dbReference type="PANTHER" id="PTHR47962">
    <property type="entry name" value="ATP-DEPENDENT HELICASE LHR-RELATED-RELATED"/>
    <property type="match status" value="1"/>
</dbReference>
<dbReference type="SUPFAM" id="SSF52540">
    <property type="entry name" value="P-loop containing nucleoside triphosphate hydrolases"/>
    <property type="match status" value="1"/>
</dbReference>
<dbReference type="Pfam" id="PF00929">
    <property type="entry name" value="RNase_T"/>
    <property type="match status" value="1"/>
</dbReference>
<proteinExistence type="predicted"/>
<dbReference type="InterPro" id="IPR001650">
    <property type="entry name" value="Helicase_C-like"/>
</dbReference>
<dbReference type="InterPro" id="IPR013520">
    <property type="entry name" value="Ribonucl_H"/>
</dbReference>
<dbReference type="InterPro" id="IPR006054">
    <property type="entry name" value="DnaQ"/>
</dbReference>
<dbReference type="GO" id="GO:0004386">
    <property type="term" value="F:helicase activity"/>
    <property type="evidence" value="ECO:0007669"/>
    <property type="project" value="UniProtKB-KW"/>
</dbReference>
<dbReference type="GO" id="GO:0006260">
    <property type="term" value="P:DNA replication"/>
    <property type="evidence" value="ECO:0007669"/>
    <property type="project" value="InterPro"/>
</dbReference>
<evidence type="ECO:0000256" key="2">
    <source>
        <dbReference type="ARBA" id="ARBA00022839"/>
    </source>
</evidence>
<dbReference type="Gene3D" id="3.40.50.300">
    <property type="entry name" value="P-loop containing nucleotide triphosphate hydrolases"/>
    <property type="match status" value="2"/>
</dbReference>
<accession>A0A495W3P8</accession>
<sequence>MSWPPSDSEGSQPSSQFFRLHEKVRRWVHRRGWQALNDVQERAIPLVLKGTEDVIVSAATASGKTEAAFLPICSALLDEVDDGGIRVLYVSPLKALINDQHRRLEELCADLGLPVHRWHGDVPRSAKVKVLDRPDGILLITPESLEAMFVLRGMEVGRLLRALRWIVIDEMHSFLGTERGAQLQSLLHRVELATRRRVPRVGLSATLGDMASARDYLRPGRRAEVHLLTSEHQGAGAKAIIRGYIGQATSTEDGDADERTSVEQISEHLFAKLRGGNNLVFFDRRGDVELYADRLRRRSEERAVPNEFFPHHGSLAKEVREHVEELLRSNRPVTVLCTSTLEMGIDIGTVTSVAQIGAPPSVAGLRQRLGRSGRRGQPAVLRLYVTAEEITADITPQDELRAELFQAVATMSLLADHWYEPPDTSSLHLSTLVQQVLSVIAQHQGARPVELFRSLCAGGPFARVDQATFVALLRDLGRAELVQQEPDGLLLLGRVGERIVNHHSFYSVFADKQEYRLVHGTRTLGALHLTTPTPIGALIIFAGRRWRILSLDERASLIEVEPSRGGRAPRFKGVAAEIHDGVRRRMREVYESDDVPGYLDATAQRLLDEGRATYRRLGLATTPALAAGDSTIVFPWRGDRILDTLVAWLTVAGVEAVRDGVALTVLKCTPAQLRAVCRQVLLEDRTTAEDVAAALPDTVVDKYDAHLGDDLRIRAYAAGHLDMAGARATLAELIERLPEADGDIITGAPPPIPRRIAAVPAEYAVVDVETTGFAARGRDRVIEVAVVRVAGDGTVLDEWSSLVDPRRRLRATSVHGITEADLTGAPTFADLAPVLAARLAGAVVVAHNAPFDMGFLDAEFSRTGHPPAAVATLCTMKLDNRVHRTGHRRLRDCLAAANLLDTHDTAHRALPDAKATANLLRHYLIHAPAEVRATITGP</sequence>
<evidence type="ECO:0000259" key="4">
    <source>
        <dbReference type="PROSITE" id="PS51192"/>
    </source>
</evidence>
<keyword evidence="7" id="KW-1185">Reference proteome</keyword>
<dbReference type="OrthoDB" id="3197455at2"/>
<dbReference type="InterPro" id="IPR012337">
    <property type="entry name" value="RNaseH-like_sf"/>
</dbReference>
<dbReference type="CDD" id="cd06127">
    <property type="entry name" value="DEDDh"/>
    <property type="match status" value="1"/>
</dbReference>
<organism evidence="6 7">
    <name type="scientific">Saccharothrix australiensis</name>
    <dbReference type="NCBI Taxonomy" id="2072"/>
    <lineage>
        <taxon>Bacteria</taxon>
        <taxon>Bacillati</taxon>
        <taxon>Actinomycetota</taxon>
        <taxon>Actinomycetes</taxon>
        <taxon>Pseudonocardiales</taxon>
        <taxon>Pseudonocardiaceae</taxon>
        <taxon>Saccharothrix</taxon>
    </lineage>
</organism>
<keyword evidence="6" id="KW-0347">Helicase</keyword>
<dbReference type="InterPro" id="IPR011545">
    <property type="entry name" value="DEAD/DEAH_box_helicase_dom"/>
</dbReference>
<gene>
    <name evidence="6" type="ORF">C8E97_3060</name>
</gene>
<dbReference type="NCBIfam" id="TIGR00573">
    <property type="entry name" value="dnaq"/>
    <property type="match status" value="1"/>
</dbReference>
<dbReference type="Pfam" id="PF00270">
    <property type="entry name" value="DEAD"/>
    <property type="match status" value="1"/>
</dbReference>
<dbReference type="PROSITE" id="PS51192">
    <property type="entry name" value="HELICASE_ATP_BIND_1"/>
    <property type="match status" value="1"/>
</dbReference>
<dbReference type="CDD" id="cd17922">
    <property type="entry name" value="DEXHc_LHR-like"/>
    <property type="match status" value="1"/>
</dbReference>
<dbReference type="InterPro" id="IPR052511">
    <property type="entry name" value="ATP-dep_Helicase"/>
</dbReference>
<dbReference type="SMART" id="SM00490">
    <property type="entry name" value="HELICc"/>
    <property type="match status" value="1"/>
</dbReference>
<dbReference type="FunFam" id="3.30.420.10:FF:000045">
    <property type="entry name" value="3'-5' exonuclease DinG"/>
    <property type="match status" value="1"/>
</dbReference>
<reference evidence="6 7" key="1">
    <citation type="submission" date="2018-10" db="EMBL/GenBank/DDBJ databases">
        <title>Sequencing the genomes of 1000 actinobacteria strains.</title>
        <authorList>
            <person name="Klenk H.-P."/>
        </authorList>
    </citation>
    <scope>NUCLEOTIDE SEQUENCE [LARGE SCALE GENOMIC DNA]</scope>
    <source>
        <strain evidence="6 7">DSM 43800</strain>
    </source>
</reference>
<dbReference type="PROSITE" id="PS51194">
    <property type="entry name" value="HELICASE_CTER"/>
    <property type="match status" value="1"/>
</dbReference>
<name>A0A495W3P8_9PSEU</name>
<evidence type="ECO:0000259" key="5">
    <source>
        <dbReference type="PROSITE" id="PS51194"/>
    </source>
</evidence>
<protein>
    <submittedName>
        <fullName evidence="6">ATP-dependent Lhr-like helicase</fullName>
    </submittedName>
</protein>
<dbReference type="InterPro" id="IPR027417">
    <property type="entry name" value="P-loop_NTPase"/>
</dbReference>
<dbReference type="PANTHER" id="PTHR47962:SF5">
    <property type="entry name" value="ATP-DEPENDENT HELICASE LHR-RELATED"/>
    <property type="match status" value="1"/>
</dbReference>
<feature type="domain" description="Helicase ATP-binding" evidence="4">
    <location>
        <begin position="45"/>
        <end position="209"/>
    </location>
</feature>
<evidence type="ECO:0000313" key="7">
    <source>
        <dbReference type="Proteomes" id="UP000282084"/>
    </source>
</evidence>